<dbReference type="OrthoDB" id="547265at2"/>
<dbReference type="eggNOG" id="ENOG5033B5H">
    <property type="taxonomic scope" value="Bacteria"/>
</dbReference>
<dbReference type="KEGG" id="alt:ambt_19025"/>
<organism evidence="1 2">
    <name type="scientific">Alteromonas naphthalenivorans</name>
    <dbReference type="NCBI Taxonomy" id="715451"/>
    <lineage>
        <taxon>Bacteria</taxon>
        <taxon>Pseudomonadati</taxon>
        <taxon>Pseudomonadota</taxon>
        <taxon>Gammaproteobacteria</taxon>
        <taxon>Alteromonadales</taxon>
        <taxon>Alteromonadaceae</taxon>
        <taxon>Alteromonas/Salinimonas group</taxon>
        <taxon>Alteromonas</taxon>
    </lineage>
</organism>
<dbReference type="AlphaFoldDB" id="F5Z665"/>
<gene>
    <name evidence="1" type="ordered locus">ambt_19025</name>
</gene>
<dbReference type="InterPro" id="IPR027417">
    <property type="entry name" value="P-loop_NTPase"/>
</dbReference>
<reference evidence="1 2" key="1">
    <citation type="journal article" date="2011" name="J. Bacteriol.">
        <title>Complete genome sequence of the polycyclic aromatic hydrocarbon-degrading bacterium Alteromonas sp. strain SN2.</title>
        <authorList>
            <person name="Jin H.M."/>
            <person name="Jeong H."/>
            <person name="Moon E.J."/>
            <person name="Math R.K."/>
            <person name="Lee K."/>
            <person name="Kim H.J."/>
            <person name="Jeon C.O."/>
            <person name="Oh T.K."/>
            <person name="Kim J.F."/>
        </authorList>
    </citation>
    <scope>NUCLEOTIDE SEQUENCE [LARGE SCALE GENOMIC DNA]</scope>
    <source>
        <strain evidence="2">JCM 17741 / KACC 18427 / KCTC 11700BP / SN2</strain>
    </source>
</reference>
<evidence type="ECO:0000313" key="1">
    <source>
        <dbReference type="EMBL" id="AEF05298.1"/>
    </source>
</evidence>
<evidence type="ECO:0000313" key="2">
    <source>
        <dbReference type="Proteomes" id="UP000000683"/>
    </source>
</evidence>
<dbReference type="RefSeq" id="WP_013786209.1">
    <property type="nucleotide sequence ID" value="NC_015554.1"/>
</dbReference>
<dbReference type="SUPFAM" id="SSF52540">
    <property type="entry name" value="P-loop containing nucleoside triphosphate hydrolases"/>
    <property type="match status" value="1"/>
</dbReference>
<accession>F5Z665</accession>
<dbReference type="Gene3D" id="3.40.50.300">
    <property type="entry name" value="P-loop containing nucleotide triphosphate hydrolases"/>
    <property type="match status" value="1"/>
</dbReference>
<keyword evidence="2" id="KW-1185">Reference proteome</keyword>
<proteinExistence type="predicted"/>
<dbReference type="HOGENOM" id="CLU_848988_0_0_6"/>
<dbReference type="EMBL" id="CP002339">
    <property type="protein sequence ID" value="AEF05298.1"/>
    <property type="molecule type" value="Genomic_DNA"/>
</dbReference>
<evidence type="ECO:0008006" key="3">
    <source>
        <dbReference type="Google" id="ProtNLM"/>
    </source>
</evidence>
<dbReference type="Proteomes" id="UP000000683">
    <property type="component" value="Chromosome"/>
</dbReference>
<sequence length="327" mass="38184">MKLYLHVGPHKTGTTLIQKTMLDNQGLLLQQGVFYPKNFVTIFGHHDFRNKIQDEAITDEDVLFLEHTEKNVLLSSEDFISLNEKNFRYLKQRLSNFDIEIIYSWRRGNKKMFSIWQEYVKHGGQDTFFEYHFPHLARPATSAMLSPDIKLQSFARVFGKNKVKIIDYDAAAEADNLLELFFSIIQVSDTKEFKIPLQDENASNKSLKYYESELLRALNTFFAVNKEISGSQVRIAFNEHRAKLDPDIINNLFELIKNDIIEVNADKYFIDQRSEKVMSDKFVGCIANYQENKLINSFTLSSQKWLLRSDAQMKIKQLAEELCEYLS</sequence>
<name>F5Z665_ALTNA</name>
<protein>
    <recommendedName>
        <fullName evidence="3">Sulfotransferase domain-containing protein</fullName>
    </recommendedName>
</protein>